<dbReference type="AlphaFoldDB" id="A0A9P6JX30"/>
<keyword evidence="2" id="KW-1185">Reference proteome</keyword>
<accession>A0A9P6JX30</accession>
<evidence type="ECO:0000313" key="2">
    <source>
        <dbReference type="Proteomes" id="UP000780801"/>
    </source>
</evidence>
<organism evidence="1 2">
    <name type="scientific">Lunasporangiospora selenospora</name>
    <dbReference type="NCBI Taxonomy" id="979761"/>
    <lineage>
        <taxon>Eukaryota</taxon>
        <taxon>Fungi</taxon>
        <taxon>Fungi incertae sedis</taxon>
        <taxon>Mucoromycota</taxon>
        <taxon>Mortierellomycotina</taxon>
        <taxon>Mortierellomycetes</taxon>
        <taxon>Mortierellales</taxon>
        <taxon>Mortierellaceae</taxon>
        <taxon>Lunasporangiospora</taxon>
    </lineage>
</organism>
<gene>
    <name evidence="1" type="ORF">BGW38_010255</name>
</gene>
<name>A0A9P6JX30_9FUNG</name>
<proteinExistence type="predicted"/>
<evidence type="ECO:0000313" key="1">
    <source>
        <dbReference type="EMBL" id="KAF9536272.1"/>
    </source>
</evidence>
<protein>
    <submittedName>
        <fullName evidence="1">Uncharacterized protein</fullName>
    </submittedName>
</protein>
<feature type="non-terminal residue" evidence="1">
    <location>
        <position position="1"/>
    </location>
</feature>
<reference evidence="1" key="1">
    <citation type="journal article" date="2020" name="Fungal Divers.">
        <title>Resolving the Mortierellaceae phylogeny through synthesis of multi-gene phylogenetics and phylogenomics.</title>
        <authorList>
            <person name="Vandepol N."/>
            <person name="Liber J."/>
            <person name="Desiro A."/>
            <person name="Na H."/>
            <person name="Kennedy M."/>
            <person name="Barry K."/>
            <person name="Grigoriev I.V."/>
            <person name="Miller A.N."/>
            <person name="O'Donnell K."/>
            <person name="Stajich J.E."/>
            <person name="Bonito G."/>
        </authorList>
    </citation>
    <scope>NUCLEOTIDE SEQUENCE</scope>
    <source>
        <strain evidence="1">KOD1015</strain>
    </source>
</reference>
<dbReference type="EMBL" id="JAABOA010008113">
    <property type="protein sequence ID" value="KAF9536272.1"/>
    <property type="molecule type" value="Genomic_DNA"/>
</dbReference>
<sequence length="91" mass="9901">KILREWDLHFRILYGTTDSGANIKRAVSDLGGMQCQDLSTFFRSSSAASVSSSSKLDQSSGPRRCVSHPLSNPLEFQIRYGESSGKTSSGN</sequence>
<comment type="caution">
    <text evidence="1">The sequence shown here is derived from an EMBL/GenBank/DDBJ whole genome shotgun (WGS) entry which is preliminary data.</text>
</comment>
<dbReference type="Proteomes" id="UP000780801">
    <property type="component" value="Unassembled WGS sequence"/>
</dbReference>